<feature type="chain" id="PRO_5035945475" description="Ricin B lectin domain-containing protein" evidence="1">
    <location>
        <begin position="18"/>
        <end position="456"/>
    </location>
</feature>
<keyword evidence="1" id="KW-0732">Signal</keyword>
<keyword evidence="3" id="KW-1185">Reference proteome</keyword>
<dbReference type="Proteomes" id="UP000469558">
    <property type="component" value="Unassembled WGS sequence"/>
</dbReference>
<dbReference type="SUPFAM" id="SSF50370">
    <property type="entry name" value="Ricin B-like lectins"/>
    <property type="match status" value="2"/>
</dbReference>
<evidence type="ECO:0000313" key="2">
    <source>
        <dbReference type="EMBL" id="TVY85219.1"/>
    </source>
</evidence>
<accession>A0A8T9CH82</accession>
<evidence type="ECO:0000256" key="1">
    <source>
        <dbReference type="SAM" id="SignalP"/>
    </source>
</evidence>
<dbReference type="Gene3D" id="2.80.10.50">
    <property type="match status" value="2"/>
</dbReference>
<dbReference type="EMBL" id="QGMK01000021">
    <property type="protein sequence ID" value="TVY85219.1"/>
    <property type="molecule type" value="Genomic_DNA"/>
</dbReference>
<sequence>MHSSLPLILSAIALASASPFEKRTVAALNTAAFEEAQVRDDTATRAFSSTTIKTSDGQCLFIDELSGDFRANLNPIQVAACDGSAGQSWDVITKGAHDDQAGTMLLVNTLTQACMNFDDRRAAGNQVIMFSCGGRADGGGAVTPSQLFKFAGGAGPLSLQPQSGTNVCLAVVAGNVLDQAPCAAGDAAQTFTFGGGSAAPASGASVTSEVAASTGAQAGASVTPTPTAVKSQASAVESAASSSSCTSTTMVTVTRASAAVSSATAAVATSAAQEADTNPTSAVPVSRAGGVLQPSAAAESNPKDTTATLAFSSASIKTSSGQCLFIDPTAGDFRQNLIPVAVQDCTGAAGEKFDIITKGVHNNEANSTLVVSSLTEGCLNFDDRRAAGDQVILFSCGGRADGGGAVTDSQLFPYGGGSSIVLAPKNSQGATCLFANGAKLDDQPCDGGAAQTFSIV</sequence>
<evidence type="ECO:0000313" key="3">
    <source>
        <dbReference type="Proteomes" id="UP000469558"/>
    </source>
</evidence>
<comment type="caution">
    <text evidence="2">The sequence shown here is derived from an EMBL/GenBank/DDBJ whole genome shotgun (WGS) entry which is preliminary data.</text>
</comment>
<dbReference type="PROSITE" id="PS50231">
    <property type="entry name" value="RICIN_B_LECTIN"/>
    <property type="match status" value="2"/>
</dbReference>
<reference evidence="2 3" key="1">
    <citation type="submission" date="2018-05" db="EMBL/GenBank/DDBJ databases">
        <title>Genome sequencing and assembly of the regulated plant pathogen Lachnellula willkommii and related sister species for the development of diagnostic species identification markers.</title>
        <authorList>
            <person name="Giroux E."/>
            <person name="Bilodeau G."/>
        </authorList>
    </citation>
    <scope>NUCLEOTIDE SEQUENCE [LARGE SCALE GENOMIC DNA]</scope>
    <source>
        <strain evidence="2 3">CBS 268.59</strain>
    </source>
</reference>
<gene>
    <name evidence="2" type="ORF">LSUE1_G000360</name>
</gene>
<evidence type="ECO:0008006" key="4">
    <source>
        <dbReference type="Google" id="ProtNLM"/>
    </source>
</evidence>
<dbReference type="CDD" id="cd00161">
    <property type="entry name" value="beta-trefoil_Ricin-like"/>
    <property type="match status" value="2"/>
</dbReference>
<protein>
    <recommendedName>
        <fullName evidence="4">Ricin B lectin domain-containing protein</fullName>
    </recommendedName>
</protein>
<proteinExistence type="predicted"/>
<name>A0A8T9CH82_9HELO</name>
<dbReference type="InterPro" id="IPR035992">
    <property type="entry name" value="Ricin_B-like_lectins"/>
</dbReference>
<dbReference type="OrthoDB" id="5383818at2759"/>
<feature type="signal peptide" evidence="1">
    <location>
        <begin position="1"/>
        <end position="17"/>
    </location>
</feature>
<dbReference type="AlphaFoldDB" id="A0A8T9CH82"/>
<organism evidence="2 3">
    <name type="scientific">Lachnellula suecica</name>
    <dbReference type="NCBI Taxonomy" id="602035"/>
    <lineage>
        <taxon>Eukaryota</taxon>
        <taxon>Fungi</taxon>
        <taxon>Dikarya</taxon>
        <taxon>Ascomycota</taxon>
        <taxon>Pezizomycotina</taxon>
        <taxon>Leotiomycetes</taxon>
        <taxon>Helotiales</taxon>
        <taxon>Lachnaceae</taxon>
        <taxon>Lachnellula</taxon>
    </lineage>
</organism>